<dbReference type="Proteomes" id="UP001549749">
    <property type="component" value="Unassembled WGS sequence"/>
</dbReference>
<sequence length="364" mass="41992">MTLPFQEGVPENPYYKGRGAQLNPKNKYLKGEYTQEYTEGIDEWWQADVPTAILEEHAKTLVNKVESPDVGMWYSMNPYQGCEHGCIYCYARNAHQYWGFSAGLDFERKVIVKQNAPELLRKFLDNKNWVPKPISLSGNTDCYQPVERKMWITRQLLDIALQYKQPVGIITKNSLVLRDKYLLQQLAQHNLVCVYVSLTTMQEDLRQKMEPRTTTGAQRLKVVKELSELGVPVGVMTAPLIPGLNDHEVPHLLELAAQNGAKYAGYTVVRLNDAVKIIFNDWLYKNFPDRADKVWHLIEGMHGGQVNDSEFGRRMRGTGNVADIIRQQFRVHTKKNGLNQERFEFNTELFRRPQVQLSLFDNQA</sequence>
<evidence type="ECO:0000313" key="6">
    <source>
        <dbReference type="Proteomes" id="UP001549749"/>
    </source>
</evidence>
<proteinExistence type="predicted"/>
<dbReference type="SFLD" id="SFLDS00029">
    <property type="entry name" value="Radical_SAM"/>
    <property type="match status" value="1"/>
</dbReference>
<protein>
    <submittedName>
        <fullName evidence="5">PA0069 family radical SAM protein</fullName>
    </submittedName>
</protein>
<keyword evidence="6" id="KW-1185">Reference proteome</keyword>
<dbReference type="Gene3D" id="3.80.30.30">
    <property type="match status" value="1"/>
</dbReference>
<keyword evidence="2" id="KW-0408">Iron</keyword>
<dbReference type="PANTHER" id="PTHR43432">
    <property type="entry name" value="SLR0285 PROTEIN"/>
    <property type="match status" value="1"/>
</dbReference>
<dbReference type="SMART" id="SM00729">
    <property type="entry name" value="Elp3"/>
    <property type="match status" value="1"/>
</dbReference>
<dbReference type="EMBL" id="JBEXAC010000002">
    <property type="protein sequence ID" value="MET6998768.1"/>
    <property type="molecule type" value="Genomic_DNA"/>
</dbReference>
<keyword evidence="1" id="KW-0479">Metal-binding</keyword>
<dbReference type="InterPro" id="IPR006638">
    <property type="entry name" value="Elp3/MiaA/NifB-like_rSAM"/>
</dbReference>
<evidence type="ECO:0000313" key="5">
    <source>
        <dbReference type="EMBL" id="MET6998768.1"/>
    </source>
</evidence>
<evidence type="ECO:0000256" key="3">
    <source>
        <dbReference type="ARBA" id="ARBA00023014"/>
    </source>
</evidence>
<reference evidence="5 6" key="1">
    <citation type="submission" date="2024-06" db="EMBL/GenBank/DDBJ databases">
        <title>Chitinophaga defluvii sp. nov., isolated from municipal sewage.</title>
        <authorList>
            <person name="Zhang L."/>
        </authorList>
    </citation>
    <scope>NUCLEOTIDE SEQUENCE [LARGE SCALE GENOMIC DNA]</scope>
    <source>
        <strain evidence="5 6">H8</strain>
    </source>
</reference>
<dbReference type="InterPro" id="IPR058240">
    <property type="entry name" value="rSAM_sf"/>
</dbReference>
<evidence type="ECO:0000256" key="2">
    <source>
        <dbReference type="ARBA" id="ARBA00023004"/>
    </source>
</evidence>
<evidence type="ECO:0000256" key="1">
    <source>
        <dbReference type="ARBA" id="ARBA00022723"/>
    </source>
</evidence>
<dbReference type="CDD" id="cd01335">
    <property type="entry name" value="Radical_SAM"/>
    <property type="match status" value="1"/>
</dbReference>
<name>A0ABV2T6Y8_9BACT</name>
<dbReference type="InterPro" id="IPR040086">
    <property type="entry name" value="MJ0683-like"/>
</dbReference>
<dbReference type="SUPFAM" id="SSF102114">
    <property type="entry name" value="Radical SAM enzymes"/>
    <property type="match status" value="1"/>
</dbReference>
<dbReference type="InterPro" id="IPR007197">
    <property type="entry name" value="rSAM"/>
</dbReference>
<gene>
    <name evidence="5" type="ORF">ABR189_15400</name>
</gene>
<dbReference type="NCBIfam" id="NF033668">
    <property type="entry name" value="rSAM_PA0069"/>
    <property type="match status" value="1"/>
</dbReference>
<dbReference type="RefSeq" id="WP_354661408.1">
    <property type="nucleotide sequence ID" value="NZ_JBEXAC010000002.1"/>
</dbReference>
<dbReference type="SFLD" id="SFLDG01084">
    <property type="entry name" value="Uncharacterised_Radical_SAM_Su"/>
    <property type="match status" value="1"/>
</dbReference>
<evidence type="ECO:0000259" key="4">
    <source>
        <dbReference type="SMART" id="SM00729"/>
    </source>
</evidence>
<dbReference type="PANTHER" id="PTHR43432:SF3">
    <property type="entry name" value="SLR0285 PROTEIN"/>
    <property type="match status" value="1"/>
</dbReference>
<keyword evidence="3" id="KW-0411">Iron-sulfur</keyword>
<accession>A0ABV2T6Y8</accession>
<comment type="caution">
    <text evidence="5">The sequence shown here is derived from an EMBL/GenBank/DDBJ whole genome shotgun (WGS) entry which is preliminary data.</text>
</comment>
<organism evidence="5 6">
    <name type="scientific">Chitinophaga defluvii</name>
    <dbReference type="NCBI Taxonomy" id="3163343"/>
    <lineage>
        <taxon>Bacteria</taxon>
        <taxon>Pseudomonadati</taxon>
        <taxon>Bacteroidota</taxon>
        <taxon>Chitinophagia</taxon>
        <taxon>Chitinophagales</taxon>
        <taxon>Chitinophagaceae</taxon>
        <taxon>Chitinophaga</taxon>
    </lineage>
</organism>
<feature type="domain" description="Elp3/MiaA/NifB-like radical SAM core" evidence="4">
    <location>
        <begin position="72"/>
        <end position="299"/>
    </location>
</feature>
<dbReference type="Pfam" id="PF04055">
    <property type="entry name" value="Radical_SAM"/>
    <property type="match status" value="1"/>
</dbReference>